<dbReference type="AlphaFoldDB" id="A0A7S4PR51"/>
<dbReference type="PANTHER" id="PTHR12277">
    <property type="entry name" value="ALPHA/BETA HYDROLASE DOMAIN-CONTAINING PROTEIN"/>
    <property type="match status" value="1"/>
</dbReference>
<protein>
    <recommendedName>
        <fullName evidence="3">Serine aminopeptidase S33 domain-containing protein</fullName>
    </recommendedName>
</protein>
<dbReference type="OMA" id="ACAYESH"/>
<feature type="transmembrane region" description="Helical" evidence="2">
    <location>
        <begin position="99"/>
        <end position="126"/>
    </location>
</feature>
<evidence type="ECO:0000313" key="4">
    <source>
        <dbReference type="EMBL" id="CAE2343381.1"/>
    </source>
</evidence>
<name>A0A7S4PR51_GUITH</name>
<accession>A0A7S4PR51</accession>
<dbReference type="PANTHER" id="PTHR12277:SF81">
    <property type="entry name" value="PROTEIN ABHD13"/>
    <property type="match status" value="1"/>
</dbReference>
<keyword evidence="2" id="KW-0472">Membrane</keyword>
<evidence type="ECO:0000256" key="1">
    <source>
        <dbReference type="SAM" id="MobiDB-lite"/>
    </source>
</evidence>
<feature type="domain" description="Serine aminopeptidase S33" evidence="3">
    <location>
        <begin position="204"/>
        <end position="314"/>
    </location>
</feature>
<feature type="compositionally biased region" description="Basic and acidic residues" evidence="1">
    <location>
        <begin position="381"/>
        <end position="393"/>
    </location>
</feature>
<gene>
    <name evidence="4" type="ORF">GTHE00462_LOCUS41031</name>
</gene>
<keyword evidence="2" id="KW-1133">Transmembrane helix</keyword>
<feature type="region of interest" description="Disordered" evidence="1">
    <location>
        <begin position="365"/>
        <end position="393"/>
    </location>
</feature>
<feature type="compositionally biased region" description="Basic and acidic residues" evidence="1">
    <location>
        <begin position="365"/>
        <end position="374"/>
    </location>
</feature>
<reference evidence="4" key="1">
    <citation type="submission" date="2021-01" db="EMBL/GenBank/DDBJ databases">
        <authorList>
            <person name="Corre E."/>
            <person name="Pelletier E."/>
            <person name="Niang G."/>
            <person name="Scheremetjew M."/>
            <person name="Finn R."/>
            <person name="Kale V."/>
            <person name="Holt S."/>
            <person name="Cochrane G."/>
            <person name="Meng A."/>
            <person name="Brown T."/>
            <person name="Cohen L."/>
        </authorList>
    </citation>
    <scope>NUCLEOTIDE SEQUENCE</scope>
    <source>
        <strain evidence="4">CCMP 2712</strain>
    </source>
</reference>
<evidence type="ECO:0000256" key="2">
    <source>
        <dbReference type="SAM" id="Phobius"/>
    </source>
</evidence>
<dbReference type="InterPro" id="IPR029058">
    <property type="entry name" value="AB_hydrolase_fold"/>
</dbReference>
<organism evidence="4">
    <name type="scientific">Guillardia theta</name>
    <name type="common">Cryptophyte</name>
    <name type="synonym">Cryptomonas phi</name>
    <dbReference type="NCBI Taxonomy" id="55529"/>
    <lineage>
        <taxon>Eukaryota</taxon>
        <taxon>Cryptophyceae</taxon>
        <taxon>Pyrenomonadales</taxon>
        <taxon>Geminigeraceae</taxon>
        <taxon>Guillardia</taxon>
    </lineage>
</organism>
<dbReference type="Gene3D" id="3.40.50.1820">
    <property type="entry name" value="alpha/beta hydrolase"/>
    <property type="match status" value="1"/>
</dbReference>
<proteinExistence type="predicted"/>
<sequence>MLDLLIWLVSWVSAVVCSFCCGSGTASFLCGNELRRCRATEDSQVILRDVEEGVEANEEKLPTADEPHLEDTMGGEEKIARAKGRELVRRYSISLWKRIAVRALFYFLLSYILAAIIVALVVLVAYTPFPSVGSSDCKPSCASNDAYCCTYLTPDVPKQDVYITMDDGTSVHGWWIPSYNESNTTLLYNHGSGGNIASNYRLQRYRFLRNLGLNLFVYDYPGYGKSSGASSEASVMKAGEAALDWVLRSKGRMPSELFCLGRSMGSAVAVDLAAKMARAQTPFRGLILESAFTSYKDAASINLPVLGWIVHLVWAPNMNSLSLISRTRSCLFEYHSKVDEWVPYAQGEKLFSTSDSPASCKEWVSDDKARHDDPMPQAEQKAMREWISKTRLQ</sequence>
<dbReference type="InterPro" id="IPR022742">
    <property type="entry name" value="Hydrolase_4"/>
</dbReference>
<dbReference type="EMBL" id="HBKN01052553">
    <property type="protein sequence ID" value="CAE2343381.1"/>
    <property type="molecule type" value="Transcribed_RNA"/>
</dbReference>
<dbReference type="Pfam" id="PF12146">
    <property type="entry name" value="Hydrolase_4"/>
    <property type="match status" value="1"/>
</dbReference>
<feature type="transmembrane region" description="Helical" evidence="2">
    <location>
        <begin position="6"/>
        <end position="29"/>
    </location>
</feature>
<keyword evidence="2" id="KW-0812">Transmembrane</keyword>
<dbReference type="SUPFAM" id="SSF53474">
    <property type="entry name" value="alpha/beta-Hydrolases"/>
    <property type="match status" value="1"/>
</dbReference>
<evidence type="ECO:0000259" key="3">
    <source>
        <dbReference type="Pfam" id="PF12146"/>
    </source>
</evidence>